<dbReference type="EMBL" id="GGEC01036863">
    <property type="protein sequence ID" value="MBX17347.1"/>
    <property type="molecule type" value="Transcribed_RNA"/>
</dbReference>
<protein>
    <submittedName>
        <fullName evidence="1">Fimbrin-1</fullName>
    </submittedName>
</protein>
<proteinExistence type="predicted"/>
<accession>A0A2P2LH98</accession>
<evidence type="ECO:0000313" key="1">
    <source>
        <dbReference type="EMBL" id="MBX17347.1"/>
    </source>
</evidence>
<dbReference type="AlphaFoldDB" id="A0A2P2LH98"/>
<sequence length="62" mass="7208">MAHTTQKTLTIPQTLLSDQTKFTENPQESLKLVSKNQYQDQRPTIQILRTHKERLPTIGLTF</sequence>
<name>A0A2P2LH98_RHIMU</name>
<reference evidence="1" key="1">
    <citation type="submission" date="2018-02" db="EMBL/GenBank/DDBJ databases">
        <title>Rhizophora mucronata_Transcriptome.</title>
        <authorList>
            <person name="Meera S.P."/>
            <person name="Sreeshan A."/>
            <person name="Augustine A."/>
        </authorList>
    </citation>
    <scope>NUCLEOTIDE SEQUENCE</scope>
    <source>
        <tissue evidence="1">Leaf</tissue>
    </source>
</reference>
<organism evidence="1">
    <name type="scientific">Rhizophora mucronata</name>
    <name type="common">Asiatic mangrove</name>
    <dbReference type="NCBI Taxonomy" id="61149"/>
    <lineage>
        <taxon>Eukaryota</taxon>
        <taxon>Viridiplantae</taxon>
        <taxon>Streptophyta</taxon>
        <taxon>Embryophyta</taxon>
        <taxon>Tracheophyta</taxon>
        <taxon>Spermatophyta</taxon>
        <taxon>Magnoliopsida</taxon>
        <taxon>eudicotyledons</taxon>
        <taxon>Gunneridae</taxon>
        <taxon>Pentapetalae</taxon>
        <taxon>rosids</taxon>
        <taxon>fabids</taxon>
        <taxon>Malpighiales</taxon>
        <taxon>Rhizophoraceae</taxon>
        <taxon>Rhizophora</taxon>
    </lineage>
</organism>